<dbReference type="Proteomes" id="UP001151760">
    <property type="component" value="Unassembled WGS sequence"/>
</dbReference>
<dbReference type="InterPro" id="IPR026960">
    <property type="entry name" value="RVT-Znf"/>
</dbReference>
<evidence type="ECO:0000259" key="2">
    <source>
        <dbReference type="Pfam" id="PF13966"/>
    </source>
</evidence>
<feature type="transmembrane region" description="Helical" evidence="1">
    <location>
        <begin position="458"/>
        <end position="478"/>
    </location>
</feature>
<keyword evidence="1" id="KW-0472">Membrane</keyword>
<dbReference type="EMBL" id="BQNB010013487">
    <property type="protein sequence ID" value="GJT16594.1"/>
    <property type="molecule type" value="Genomic_DNA"/>
</dbReference>
<evidence type="ECO:0000256" key="1">
    <source>
        <dbReference type="SAM" id="Phobius"/>
    </source>
</evidence>
<evidence type="ECO:0000313" key="4">
    <source>
        <dbReference type="Proteomes" id="UP001151760"/>
    </source>
</evidence>
<dbReference type="GO" id="GO:0003964">
    <property type="term" value="F:RNA-directed DNA polymerase activity"/>
    <property type="evidence" value="ECO:0007669"/>
    <property type="project" value="UniProtKB-KW"/>
</dbReference>
<reference evidence="3" key="2">
    <citation type="submission" date="2022-01" db="EMBL/GenBank/DDBJ databases">
        <authorList>
            <person name="Yamashiro T."/>
            <person name="Shiraishi A."/>
            <person name="Satake H."/>
            <person name="Nakayama K."/>
        </authorList>
    </citation>
    <scope>NUCLEOTIDE SEQUENCE</scope>
</reference>
<reference evidence="3" key="1">
    <citation type="journal article" date="2022" name="Int. J. Mol. Sci.">
        <title>Draft Genome of Tanacetum Coccineum: Genomic Comparison of Closely Related Tanacetum-Family Plants.</title>
        <authorList>
            <person name="Yamashiro T."/>
            <person name="Shiraishi A."/>
            <person name="Nakayama K."/>
            <person name="Satake H."/>
        </authorList>
    </citation>
    <scope>NUCLEOTIDE SEQUENCE</scope>
</reference>
<dbReference type="PANTHER" id="PTHR33116:SF78">
    <property type="entry name" value="OS12G0587133 PROTEIN"/>
    <property type="match status" value="1"/>
</dbReference>
<dbReference type="PANTHER" id="PTHR33116">
    <property type="entry name" value="REVERSE TRANSCRIPTASE ZINC-BINDING DOMAIN-CONTAINING PROTEIN-RELATED-RELATED"/>
    <property type="match status" value="1"/>
</dbReference>
<keyword evidence="1" id="KW-1133">Transmembrane helix</keyword>
<dbReference type="Pfam" id="PF13966">
    <property type="entry name" value="zf-RVT"/>
    <property type="match status" value="1"/>
</dbReference>
<keyword evidence="3" id="KW-0808">Transferase</keyword>
<keyword evidence="3" id="KW-0695">RNA-directed DNA polymerase</keyword>
<accession>A0ABQ5BQT6</accession>
<evidence type="ECO:0000313" key="3">
    <source>
        <dbReference type="EMBL" id="GJT16594.1"/>
    </source>
</evidence>
<keyword evidence="3" id="KW-0548">Nucleotidyltransferase</keyword>
<keyword evidence="4" id="KW-1185">Reference proteome</keyword>
<keyword evidence="1" id="KW-0812">Transmembrane</keyword>
<name>A0ABQ5BQT6_9ASTR</name>
<organism evidence="3 4">
    <name type="scientific">Tanacetum coccineum</name>
    <dbReference type="NCBI Taxonomy" id="301880"/>
    <lineage>
        <taxon>Eukaryota</taxon>
        <taxon>Viridiplantae</taxon>
        <taxon>Streptophyta</taxon>
        <taxon>Embryophyta</taxon>
        <taxon>Tracheophyta</taxon>
        <taxon>Spermatophyta</taxon>
        <taxon>Magnoliopsida</taxon>
        <taxon>eudicotyledons</taxon>
        <taxon>Gunneridae</taxon>
        <taxon>Pentapetalae</taxon>
        <taxon>asterids</taxon>
        <taxon>campanulids</taxon>
        <taxon>Asterales</taxon>
        <taxon>Asteraceae</taxon>
        <taxon>Asteroideae</taxon>
        <taxon>Anthemideae</taxon>
        <taxon>Anthemidinae</taxon>
        <taxon>Tanacetum</taxon>
    </lineage>
</organism>
<feature type="domain" description="Reverse transcriptase zinc-binding" evidence="2">
    <location>
        <begin position="164"/>
        <end position="218"/>
    </location>
</feature>
<comment type="caution">
    <text evidence="3">The sequence shown here is derived from an EMBL/GenBank/DDBJ whole genome shotgun (WGS) entry which is preliminary data.</text>
</comment>
<feature type="transmembrane region" description="Helical" evidence="1">
    <location>
        <begin position="414"/>
        <end position="438"/>
    </location>
</feature>
<proteinExistence type="predicted"/>
<gene>
    <name evidence="3" type="ORF">Tco_0875300</name>
</gene>
<sequence length="523" mass="60200">MTLSMTLKHGVLYFVCNSIDKLLKNFVWSKNDAAKGIANVAWKEVCRPKDEGGLGLKSLKVMNHALMVKHLWNNASKKDSLWVKWLNFYRIKGMWSTKLEMGEVVLSSMTSGTPMGQYNWPNDWSVRFKEVIDVPVPVLDHDRDDMALWVDKQNVEVRFSMKEAWRVLRPDVPKVLLKTQDRISRWFSADNMVCPFCKSCKDSHSHLFFQCGFAQGVWERLKSMSRLEDLSCVWAEIISGISIRKANNTLWSIIQRLVLGAAVYFIWRERNFRLFRNLERSNDAVFDNIVDTVRLKLLGLNIKRSVESDKAAAIWRLPIKDVGKEWVSMGTFGSSNNIGIVDTYVGTMSSFFRPYAYDHPMVGWGGLAYLFWVGVIKECRVDYSYVMVMMLRYGSHKGVEIEGIRVCGYGQTRVILFGLPFMTKGWFSLGSSLAFWLYGSVLSYNEWYLVWIKFQDTSADGMLMVYLNVSVGIFHGSYSWQLNMGQFKGIGTVLEMQQSFVIDKSSGYFGLIWIIQVRLVIKV</sequence>
<protein>
    <submittedName>
        <fullName evidence="3">RNA-directed DNA polymerase, eukaryota, reverse transcriptase zinc-binding domain protein</fullName>
    </submittedName>
</protein>